<name>A0A7C3WL08_THEPE</name>
<organism evidence="2">
    <name type="scientific">Thermofilum pendens</name>
    <dbReference type="NCBI Taxonomy" id="2269"/>
    <lineage>
        <taxon>Archaea</taxon>
        <taxon>Thermoproteota</taxon>
        <taxon>Thermoprotei</taxon>
        <taxon>Thermofilales</taxon>
        <taxon>Thermofilaceae</taxon>
        <taxon>Thermofilum</taxon>
    </lineage>
</organism>
<proteinExistence type="predicted"/>
<comment type="caution">
    <text evidence="2">The sequence shown here is derived from an EMBL/GenBank/DDBJ whole genome shotgun (WGS) entry which is preliminary data.</text>
</comment>
<dbReference type="InterPro" id="IPR004376">
    <property type="entry name" value="Pesterase_MJ0037"/>
</dbReference>
<feature type="domain" description="Calcineurin-like phosphoesterase" evidence="1">
    <location>
        <begin position="33"/>
        <end position="151"/>
    </location>
</feature>
<dbReference type="Pfam" id="PF00149">
    <property type="entry name" value="Metallophos"/>
    <property type="match status" value="1"/>
</dbReference>
<dbReference type="PANTHER" id="PTHR39323:SF1">
    <property type="entry name" value="BLR1149 PROTEIN"/>
    <property type="match status" value="1"/>
</dbReference>
<accession>A0A7C3WL08</accession>
<gene>
    <name evidence="2" type="ORF">ENV88_00600</name>
</gene>
<dbReference type="PANTHER" id="PTHR39323">
    <property type="entry name" value="BLR1149 PROTEIN"/>
    <property type="match status" value="1"/>
</dbReference>
<dbReference type="GO" id="GO:0016787">
    <property type="term" value="F:hydrolase activity"/>
    <property type="evidence" value="ECO:0007669"/>
    <property type="project" value="InterPro"/>
</dbReference>
<evidence type="ECO:0000259" key="1">
    <source>
        <dbReference type="Pfam" id="PF00149"/>
    </source>
</evidence>
<dbReference type="Gene3D" id="3.60.21.10">
    <property type="match status" value="1"/>
</dbReference>
<dbReference type="EMBL" id="DTIB01000017">
    <property type="protein sequence ID" value="HGB24561.1"/>
    <property type="molecule type" value="Genomic_DNA"/>
</dbReference>
<sequence>MRTEKQMQVPRLPVDEGVEIIGLGLYAEDLGALLVADLHLGYEEALSEQGVFLPPIQLAEIKENLKAMVKEVSAGRLILLGDVKHEFGDVTRLEWRETLELLEFLTRDLGLKVEVVRGNHDNYLIPILKRMGIPLHDPYLLESGWLLYHGHKPLPIEAYTGRVSKIALGHEHPAILLRDELGAKVKLKALLAGEHAGKKVYVLPALSPLMPGTEVNVERDLLTPLLRETGLDSFKVYAVDMEAGIYDFGELRFLKLAASPSLF</sequence>
<dbReference type="SUPFAM" id="SSF56300">
    <property type="entry name" value="Metallo-dependent phosphatases"/>
    <property type="match status" value="1"/>
</dbReference>
<dbReference type="CDD" id="cd07391">
    <property type="entry name" value="MPP_PF1019"/>
    <property type="match status" value="1"/>
</dbReference>
<dbReference type="NCBIfam" id="TIGR00024">
    <property type="entry name" value="SbcD_rel_arch"/>
    <property type="match status" value="1"/>
</dbReference>
<dbReference type="InterPro" id="IPR004843">
    <property type="entry name" value="Calcineurin-like_PHP"/>
</dbReference>
<evidence type="ECO:0000313" key="2">
    <source>
        <dbReference type="EMBL" id="HGB24561.1"/>
    </source>
</evidence>
<dbReference type="InterPro" id="IPR029052">
    <property type="entry name" value="Metallo-depent_PP-like"/>
</dbReference>
<dbReference type="AlphaFoldDB" id="A0A7C3WL08"/>
<dbReference type="PIRSF" id="PIRSF000887">
    <property type="entry name" value="Pesterase_MJ0037"/>
    <property type="match status" value="1"/>
</dbReference>
<dbReference type="InterPro" id="IPR024173">
    <property type="entry name" value="Pesterase_MJ0037-like"/>
</dbReference>
<reference evidence="2" key="1">
    <citation type="journal article" date="2020" name="mSystems">
        <title>Genome- and Community-Level Interaction Insights into Carbon Utilization and Element Cycling Functions of Hydrothermarchaeota in Hydrothermal Sediment.</title>
        <authorList>
            <person name="Zhou Z."/>
            <person name="Liu Y."/>
            <person name="Xu W."/>
            <person name="Pan J."/>
            <person name="Luo Z.H."/>
            <person name="Li M."/>
        </authorList>
    </citation>
    <scope>NUCLEOTIDE SEQUENCE [LARGE SCALE GENOMIC DNA]</scope>
    <source>
        <strain evidence="2">SpSt-8</strain>
    </source>
</reference>
<protein>
    <submittedName>
        <fullName evidence="2">Metallophosphoesterase</fullName>
    </submittedName>
</protein>